<dbReference type="PANTHER" id="PTHR20883">
    <property type="entry name" value="PHYTANOYL-COA DIOXYGENASE DOMAIN CONTAINING 1"/>
    <property type="match status" value="1"/>
</dbReference>
<dbReference type="InterPro" id="IPR008775">
    <property type="entry name" value="Phytyl_CoA_dOase-like"/>
</dbReference>
<name>A0ABS8XKJ0_9BURK</name>
<reference evidence="2 3" key="1">
    <citation type="submission" date="2021-12" db="EMBL/GenBank/DDBJ databases">
        <title>Genome seq of p7.</title>
        <authorList>
            <person name="Seo T."/>
        </authorList>
    </citation>
    <scope>NUCLEOTIDE SEQUENCE [LARGE SCALE GENOMIC DNA]</scope>
    <source>
        <strain evidence="2 3">P7</strain>
    </source>
</reference>
<protein>
    <submittedName>
        <fullName evidence="2">Phytanoyl-CoA dioxygenase family protein</fullName>
    </submittedName>
</protein>
<organism evidence="2 3">
    <name type="scientific">Pelomonas caseinilytica</name>
    <dbReference type="NCBI Taxonomy" id="2906763"/>
    <lineage>
        <taxon>Bacteria</taxon>
        <taxon>Pseudomonadati</taxon>
        <taxon>Pseudomonadota</taxon>
        <taxon>Betaproteobacteria</taxon>
        <taxon>Burkholderiales</taxon>
        <taxon>Sphaerotilaceae</taxon>
        <taxon>Roseateles</taxon>
    </lineage>
</organism>
<dbReference type="Gene3D" id="2.60.120.620">
    <property type="entry name" value="q2cbj1_9rhob like domain"/>
    <property type="match status" value="1"/>
</dbReference>
<evidence type="ECO:0000313" key="2">
    <source>
        <dbReference type="EMBL" id="MCE4540082.1"/>
    </source>
</evidence>
<evidence type="ECO:0000256" key="1">
    <source>
        <dbReference type="ARBA" id="ARBA00001954"/>
    </source>
</evidence>
<accession>A0ABS8XKJ0</accession>
<comment type="cofactor">
    <cofactor evidence="1">
        <name>Fe(2+)</name>
        <dbReference type="ChEBI" id="CHEBI:29033"/>
    </cofactor>
</comment>
<evidence type="ECO:0000313" key="3">
    <source>
        <dbReference type="Proteomes" id="UP001201463"/>
    </source>
</evidence>
<keyword evidence="3" id="KW-1185">Reference proteome</keyword>
<dbReference type="RefSeq" id="WP_233394598.1">
    <property type="nucleotide sequence ID" value="NZ_JAJTWT010000013.1"/>
</dbReference>
<dbReference type="Pfam" id="PF05721">
    <property type="entry name" value="PhyH"/>
    <property type="match status" value="1"/>
</dbReference>
<sequence>MTLAADGFVLVPKLLSDAECGQVAQALDACAAPGVGSRRLLQEDWCAALARRVMVHPEIGKALPARARAIQCTFFEKSAARNWLVPIHQDLSIPVAGRVDHPALSGWSEKEGAWFVQPPDAVLAQLLAVRIHVDPCSPEDGPLRIVPASHRLGRVDPERAVQLGRAQGVTVPARRGDALLMRPLALHASSKACGTSRRRVLHFVFGPAQLPHGLVW</sequence>
<keyword evidence="2" id="KW-0223">Dioxygenase</keyword>
<keyword evidence="2" id="KW-0560">Oxidoreductase</keyword>
<gene>
    <name evidence="2" type="ORF">LXT12_22790</name>
</gene>
<dbReference type="PANTHER" id="PTHR20883:SF48">
    <property type="entry name" value="ECTOINE DIOXYGENASE"/>
    <property type="match status" value="1"/>
</dbReference>
<dbReference type="SUPFAM" id="SSF51197">
    <property type="entry name" value="Clavaminate synthase-like"/>
    <property type="match status" value="1"/>
</dbReference>
<dbReference type="Proteomes" id="UP001201463">
    <property type="component" value="Unassembled WGS sequence"/>
</dbReference>
<dbReference type="EMBL" id="JAJTWT010000013">
    <property type="protein sequence ID" value="MCE4540082.1"/>
    <property type="molecule type" value="Genomic_DNA"/>
</dbReference>
<proteinExistence type="predicted"/>
<dbReference type="GO" id="GO:0051213">
    <property type="term" value="F:dioxygenase activity"/>
    <property type="evidence" value="ECO:0007669"/>
    <property type="project" value="UniProtKB-KW"/>
</dbReference>
<comment type="caution">
    <text evidence="2">The sequence shown here is derived from an EMBL/GenBank/DDBJ whole genome shotgun (WGS) entry which is preliminary data.</text>
</comment>